<dbReference type="SUPFAM" id="SSF53448">
    <property type="entry name" value="Nucleotide-diphospho-sugar transferases"/>
    <property type="match status" value="1"/>
</dbReference>
<name>A0ABN4TD80_9BURK</name>
<dbReference type="Pfam" id="PF00483">
    <property type="entry name" value="NTP_transferase"/>
    <property type="match status" value="1"/>
</dbReference>
<gene>
    <name evidence="4" type="ORF">BKK80_04250</name>
</gene>
<evidence type="ECO:0000259" key="3">
    <source>
        <dbReference type="Pfam" id="PF00483"/>
    </source>
</evidence>
<reference evidence="4 5" key="1">
    <citation type="submission" date="2016-10" db="EMBL/GenBank/DDBJ databases">
        <title>Complete genome sequences of three Cupriavidus strains isolated from various Malaysian environments.</title>
        <authorList>
            <person name="Abdullah A.A.-A."/>
            <person name="Shafie N.A.H."/>
            <person name="Lau N.S."/>
        </authorList>
    </citation>
    <scope>NUCLEOTIDE SEQUENCE [LARGE SCALE GENOMIC DNA]</scope>
    <source>
        <strain evidence="4 5">USMAA1020</strain>
    </source>
</reference>
<feature type="domain" description="Nucleotidyl transferase" evidence="3">
    <location>
        <begin position="2"/>
        <end position="141"/>
    </location>
</feature>
<keyword evidence="1" id="KW-0808">Transferase</keyword>
<proteinExistence type="predicted"/>
<protein>
    <submittedName>
        <fullName evidence="4">Mannose-1-phosphate guanylyltransferase</fullName>
    </submittedName>
</protein>
<dbReference type="PANTHER" id="PTHR43584">
    <property type="entry name" value="NUCLEOTIDYL TRANSFERASE"/>
    <property type="match status" value="1"/>
</dbReference>
<dbReference type="InterPro" id="IPR054790">
    <property type="entry name" value="MurU"/>
</dbReference>
<keyword evidence="2 4" id="KW-0548">Nucleotidyltransferase</keyword>
<dbReference type="InterPro" id="IPR005835">
    <property type="entry name" value="NTP_transferase_dom"/>
</dbReference>
<sequence>MKAMIFAAGRGERMRPLTDTCPKPLLAVGGKPLIVWQIEALARAGLREIVINHAWLGLRIEAELGDGARFGVKLSYSPEASALETAGGVAQALPLLTGAGSGAGTDTAPAQTGEIFLAVSGDVFCDFDYASLLPRARAMAGAAQPRMHLVMVPNPPFHPGGDFALDAAGRLWQDAPAGAERLTFGNIGLYDTRWFRHIAAGDKVPMTPLYRAAIASGAASGERFEGRWENVGTPAQLAELDRELRAAGLAAPL</sequence>
<dbReference type="CDD" id="cd06422">
    <property type="entry name" value="NTP_transferase_like_1"/>
    <property type="match status" value="1"/>
</dbReference>
<evidence type="ECO:0000256" key="2">
    <source>
        <dbReference type="ARBA" id="ARBA00022695"/>
    </source>
</evidence>
<dbReference type="NCBIfam" id="NF045761">
    <property type="entry name" value="NAMPUrTaseMurU"/>
    <property type="match status" value="1"/>
</dbReference>
<organism evidence="4 5">
    <name type="scientific">Cupriavidus malaysiensis</name>
    <dbReference type="NCBI Taxonomy" id="367825"/>
    <lineage>
        <taxon>Bacteria</taxon>
        <taxon>Pseudomonadati</taxon>
        <taxon>Pseudomonadota</taxon>
        <taxon>Betaproteobacteria</taxon>
        <taxon>Burkholderiales</taxon>
        <taxon>Burkholderiaceae</taxon>
        <taxon>Cupriavidus</taxon>
    </lineage>
</organism>
<evidence type="ECO:0000313" key="4">
    <source>
        <dbReference type="EMBL" id="AOZ05122.1"/>
    </source>
</evidence>
<dbReference type="Gene3D" id="3.90.550.10">
    <property type="entry name" value="Spore Coat Polysaccharide Biosynthesis Protein SpsA, Chain A"/>
    <property type="match status" value="1"/>
</dbReference>
<dbReference type="GO" id="GO:0016779">
    <property type="term" value="F:nucleotidyltransferase activity"/>
    <property type="evidence" value="ECO:0007669"/>
    <property type="project" value="UniProtKB-KW"/>
</dbReference>
<evidence type="ECO:0000313" key="5">
    <source>
        <dbReference type="Proteomes" id="UP000177515"/>
    </source>
</evidence>
<accession>A0ABN4TD80</accession>
<dbReference type="RefSeq" id="WP_071037507.1">
    <property type="nucleotide sequence ID" value="NZ_CP017754.1"/>
</dbReference>
<dbReference type="InterPro" id="IPR029044">
    <property type="entry name" value="Nucleotide-diphossugar_trans"/>
</dbReference>
<evidence type="ECO:0000256" key="1">
    <source>
        <dbReference type="ARBA" id="ARBA00022679"/>
    </source>
</evidence>
<keyword evidence="5" id="KW-1185">Reference proteome</keyword>
<dbReference type="PANTHER" id="PTHR43584:SF8">
    <property type="entry name" value="N-ACETYLMURAMATE ALPHA-1-PHOSPHATE URIDYLYLTRANSFERASE"/>
    <property type="match status" value="1"/>
</dbReference>
<dbReference type="Proteomes" id="UP000177515">
    <property type="component" value="Chromosome 1"/>
</dbReference>
<dbReference type="InterPro" id="IPR050065">
    <property type="entry name" value="GlmU-like"/>
</dbReference>
<dbReference type="EMBL" id="CP017754">
    <property type="protein sequence ID" value="AOZ05122.1"/>
    <property type="molecule type" value="Genomic_DNA"/>
</dbReference>